<feature type="region of interest" description="Disordered" evidence="1">
    <location>
        <begin position="285"/>
        <end position="304"/>
    </location>
</feature>
<dbReference type="OrthoDB" id="2016263at2759"/>
<feature type="region of interest" description="Disordered" evidence="1">
    <location>
        <begin position="61"/>
        <end position="96"/>
    </location>
</feature>
<evidence type="ECO:0000313" key="3">
    <source>
        <dbReference type="Proteomes" id="UP000242450"/>
    </source>
</evidence>
<proteinExistence type="predicted"/>
<dbReference type="Proteomes" id="UP000242450">
    <property type="component" value="Chromosome 12"/>
</dbReference>
<protein>
    <recommendedName>
        <fullName evidence="4">TTLL5</fullName>
    </recommendedName>
</protein>
<name>A0A212CT58_CEREH</name>
<sequence length="464" mass="51988">MFFPHRMVVDGTPELKVESMNSRAKLHAALYERKLLSLEVRKRRRRSGRLRAMRPKYPAEMNVKTETESEEEEEVALDNEDEEQEAYQEESAGSLGENQAKYTPSLTVMIENSPKENSMKVPEWNNKVLRPHLGEHKVQARIAFSAYLQHVQIRLMKDSGGQTFSASWAAKEDEQMELVVRFLKRASSNLQHSLRMVLPSRRLALLERRRILAHQLGDFISVYNKETEQMAEKKSKKKLEEEEEDGVNSENFQEFIRQASEAELEEVLTFYTQKNKSASVFLGTHSKSSKNSNSFSDSGAKGDHPETIEEVKIKQPKQQQTTEIHSDKLSRFTTSAEKEAKLIYTNSSTSFSGPAAPLLQKIPNTHLSSVVTSSDLSPRSGLHSISQVHPAIPSMPHQPAVLLSTVPDSASLSIHPGTQNVPSPAGLPRCRSGSYTIGPFSSFQSAAHIYSQKLSRPSSAKAGE</sequence>
<feature type="compositionally biased region" description="Low complexity" evidence="1">
    <location>
        <begin position="289"/>
        <end position="298"/>
    </location>
</feature>
<feature type="compositionally biased region" description="Acidic residues" evidence="1">
    <location>
        <begin position="68"/>
        <end position="88"/>
    </location>
</feature>
<organism evidence="2 3">
    <name type="scientific">Cervus elaphus hippelaphus</name>
    <name type="common">European red deer</name>
    <dbReference type="NCBI Taxonomy" id="46360"/>
    <lineage>
        <taxon>Eukaryota</taxon>
        <taxon>Metazoa</taxon>
        <taxon>Chordata</taxon>
        <taxon>Craniata</taxon>
        <taxon>Vertebrata</taxon>
        <taxon>Euteleostomi</taxon>
        <taxon>Mammalia</taxon>
        <taxon>Eutheria</taxon>
        <taxon>Laurasiatheria</taxon>
        <taxon>Artiodactyla</taxon>
        <taxon>Ruminantia</taxon>
        <taxon>Pecora</taxon>
        <taxon>Cervidae</taxon>
        <taxon>Cervinae</taxon>
        <taxon>Cervus</taxon>
    </lineage>
</organism>
<dbReference type="EMBL" id="MKHE01000012">
    <property type="protein sequence ID" value="OWK09199.1"/>
    <property type="molecule type" value="Genomic_DNA"/>
</dbReference>
<evidence type="ECO:0008006" key="4">
    <source>
        <dbReference type="Google" id="ProtNLM"/>
    </source>
</evidence>
<evidence type="ECO:0000313" key="2">
    <source>
        <dbReference type="EMBL" id="OWK09199.1"/>
    </source>
</evidence>
<dbReference type="AlphaFoldDB" id="A0A212CT58"/>
<gene>
    <name evidence="2" type="ORF">Celaphus_00005969</name>
</gene>
<reference evidence="2 3" key="1">
    <citation type="journal article" date="2018" name="Mol. Genet. Genomics">
        <title>The red deer Cervus elaphus genome CerEla1.0: sequencing, annotating, genes, and chromosomes.</title>
        <authorList>
            <person name="Bana N.A."/>
            <person name="Nyiri A."/>
            <person name="Nagy J."/>
            <person name="Frank K."/>
            <person name="Nagy T."/>
            <person name="Steger V."/>
            <person name="Schiller M."/>
            <person name="Lakatos P."/>
            <person name="Sugar L."/>
            <person name="Horn P."/>
            <person name="Barta E."/>
            <person name="Orosz L."/>
        </authorList>
    </citation>
    <scope>NUCLEOTIDE SEQUENCE [LARGE SCALE GENOMIC DNA]</scope>
    <source>
        <strain evidence="2">Hungarian</strain>
    </source>
</reference>
<accession>A0A212CT58</accession>
<comment type="caution">
    <text evidence="2">The sequence shown here is derived from an EMBL/GenBank/DDBJ whole genome shotgun (WGS) entry which is preliminary data.</text>
</comment>
<keyword evidence="3" id="KW-1185">Reference proteome</keyword>
<evidence type="ECO:0000256" key="1">
    <source>
        <dbReference type="SAM" id="MobiDB-lite"/>
    </source>
</evidence>